<dbReference type="InterPro" id="IPR016163">
    <property type="entry name" value="Ald_DH_C"/>
</dbReference>
<evidence type="ECO:0000256" key="3">
    <source>
        <dbReference type="ARBA" id="ARBA00024226"/>
    </source>
</evidence>
<name>A0A1E8Q334_9MYCO</name>
<dbReference type="InterPro" id="IPR016161">
    <property type="entry name" value="Ald_DH/histidinol_DH"/>
</dbReference>
<evidence type="ECO:0000256" key="4">
    <source>
        <dbReference type="ARBA" id="ARBA00049194"/>
    </source>
</evidence>
<dbReference type="Pfam" id="PF00171">
    <property type="entry name" value="Aldedh"/>
    <property type="match status" value="1"/>
</dbReference>
<dbReference type="SUPFAM" id="SSF53720">
    <property type="entry name" value="ALDH-like"/>
    <property type="match status" value="1"/>
</dbReference>
<dbReference type="InterPro" id="IPR016162">
    <property type="entry name" value="Ald_DH_N"/>
</dbReference>
<keyword evidence="2 6" id="KW-0560">Oxidoreductase</keyword>
<evidence type="ECO:0000256" key="2">
    <source>
        <dbReference type="ARBA" id="ARBA00023002"/>
    </source>
</evidence>
<dbReference type="PANTHER" id="PTHR42804">
    <property type="entry name" value="ALDEHYDE DEHYDROGENASE"/>
    <property type="match status" value="1"/>
</dbReference>
<dbReference type="PANTHER" id="PTHR42804:SF1">
    <property type="entry name" value="ALDEHYDE DEHYDROGENASE-RELATED"/>
    <property type="match status" value="1"/>
</dbReference>
<comment type="catalytic activity">
    <reaction evidence="4">
        <text>an aldehyde + NAD(+) + H2O = a carboxylate + NADH + 2 H(+)</text>
        <dbReference type="Rhea" id="RHEA:16185"/>
        <dbReference type="ChEBI" id="CHEBI:15377"/>
        <dbReference type="ChEBI" id="CHEBI:15378"/>
        <dbReference type="ChEBI" id="CHEBI:17478"/>
        <dbReference type="ChEBI" id="CHEBI:29067"/>
        <dbReference type="ChEBI" id="CHEBI:57540"/>
        <dbReference type="ChEBI" id="CHEBI:57945"/>
        <dbReference type="EC" id="1.2.1.3"/>
    </reaction>
</comment>
<evidence type="ECO:0000313" key="9">
    <source>
        <dbReference type="Proteomes" id="UP000178953"/>
    </source>
</evidence>
<dbReference type="InterPro" id="IPR015590">
    <property type="entry name" value="Aldehyde_DH_dom"/>
</dbReference>
<dbReference type="Gene3D" id="3.40.605.10">
    <property type="entry name" value="Aldehyde Dehydrogenase, Chain A, domain 1"/>
    <property type="match status" value="1"/>
</dbReference>
<sequence length="484" mass="50483">MHVDELYIGGRWRSPSTDGHIEVVSPHTEDAVARVAAAGPADVDAAVTAARAAIDGGPWPHTPPAERIATLRRLASAYGARREEMAQTITASIGAPISFARRAQVALPCSMIEAFCDLAEDHPWRETRAGRYGADVHVRREPVGVVAAIVPWNMPQFLTITKLVPALLAGCAVVLKPAPESPLDAQLLAEILDEVGLPDGVVSVLPGGVTVGEALVGHRGVDKVSFTGSTAAGRAVATACAGDLRRVSLELGGKSAAIVLDDADPATVATGVRAASLSNSGQICNALTRILVPRTRADVFTAALAAEMDALTVGDPTDPATQLGPLVARRQQERVTGYIEQGSADGARLVTGGTGMPDGVDRGWYVRPTLFDRVDNAMAIAREEIFGPVLAVLPYADTEDAVRIANDSDYGLAGSVWTDDDDRGLAVAAAIHTGTFGVNQGYTMDPFAPFGGVKASGYGRELGREGIDGYTDTKSIAVAPRRSA</sequence>
<dbReference type="Proteomes" id="UP000178953">
    <property type="component" value="Unassembled WGS sequence"/>
</dbReference>
<comment type="caution">
    <text evidence="8">The sequence shown here is derived from an EMBL/GenBank/DDBJ whole genome shotgun (WGS) entry which is preliminary data.</text>
</comment>
<dbReference type="CDD" id="cd07139">
    <property type="entry name" value="ALDH_AldA-Rv0768"/>
    <property type="match status" value="1"/>
</dbReference>
<dbReference type="InterPro" id="IPR016160">
    <property type="entry name" value="Ald_DH_CS_CYS"/>
</dbReference>
<keyword evidence="9" id="KW-1185">Reference proteome</keyword>
<dbReference type="EMBL" id="MCHX01000031">
    <property type="protein sequence ID" value="OFJ52982.1"/>
    <property type="molecule type" value="Genomic_DNA"/>
</dbReference>
<evidence type="ECO:0000256" key="6">
    <source>
        <dbReference type="RuleBase" id="RU003345"/>
    </source>
</evidence>
<dbReference type="PROSITE" id="PS00687">
    <property type="entry name" value="ALDEHYDE_DEHYDR_GLU"/>
    <property type="match status" value="1"/>
</dbReference>
<evidence type="ECO:0000313" key="8">
    <source>
        <dbReference type="EMBL" id="OFJ52982.1"/>
    </source>
</evidence>
<evidence type="ECO:0000259" key="7">
    <source>
        <dbReference type="Pfam" id="PF00171"/>
    </source>
</evidence>
<feature type="domain" description="Aldehyde dehydrogenase" evidence="7">
    <location>
        <begin position="12"/>
        <end position="476"/>
    </location>
</feature>
<dbReference type="GO" id="GO:0004029">
    <property type="term" value="F:aldehyde dehydrogenase (NAD+) activity"/>
    <property type="evidence" value="ECO:0007669"/>
    <property type="project" value="UniProtKB-EC"/>
</dbReference>
<dbReference type="EC" id="1.2.1.3" evidence="3"/>
<dbReference type="RefSeq" id="WP_070353837.1">
    <property type="nucleotide sequence ID" value="NZ_CP043474.1"/>
</dbReference>
<accession>A0A1E8Q334</accession>
<feature type="active site" evidence="5">
    <location>
        <position position="250"/>
    </location>
</feature>
<reference evidence="8 9" key="1">
    <citation type="submission" date="2016-09" db="EMBL/GenBank/DDBJ databases">
        <title>genome sequence of Mycobacterium sp. 739 SCH.</title>
        <authorList>
            <person name="Greninger A.L."/>
            <person name="Qin X."/>
            <person name="Jerome K."/>
            <person name="Vora S."/>
            <person name="Quinn K."/>
        </authorList>
    </citation>
    <scope>NUCLEOTIDE SEQUENCE [LARGE SCALE GENOMIC DNA]</scope>
    <source>
        <strain evidence="8 9">SCH</strain>
    </source>
</reference>
<organism evidence="8 9">
    <name type="scientific">Mycolicibacterium grossiae</name>
    <dbReference type="NCBI Taxonomy" id="1552759"/>
    <lineage>
        <taxon>Bacteria</taxon>
        <taxon>Bacillati</taxon>
        <taxon>Actinomycetota</taxon>
        <taxon>Actinomycetes</taxon>
        <taxon>Mycobacteriales</taxon>
        <taxon>Mycobacteriaceae</taxon>
        <taxon>Mycolicibacterium</taxon>
    </lineage>
</organism>
<dbReference type="PROSITE" id="PS00070">
    <property type="entry name" value="ALDEHYDE_DEHYDR_CYS"/>
    <property type="match status" value="1"/>
</dbReference>
<comment type="similarity">
    <text evidence="1 6">Belongs to the aldehyde dehydrogenase family.</text>
</comment>
<protein>
    <recommendedName>
        <fullName evidence="3">aldehyde dehydrogenase (NAD(+))</fullName>
        <ecNumber evidence="3">1.2.1.3</ecNumber>
    </recommendedName>
</protein>
<dbReference type="FunFam" id="3.40.309.10:FF:000012">
    <property type="entry name" value="Betaine aldehyde dehydrogenase"/>
    <property type="match status" value="1"/>
</dbReference>
<dbReference type="AlphaFoldDB" id="A0A1E8Q334"/>
<dbReference type="Gene3D" id="3.40.309.10">
    <property type="entry name" value="Aldehyde Dehydrogenase, Chain A, domain 2"/>
    <property type="match status" value="1"/>
</dbReference>
<dbReference type="FunFam" id="3.40.605.10:FF:000007">
    <property type="entry name" value="NAD/NADP-dependent betaine aldehyde dehydrogenase"/>
    <property type="match status" value="1"/>
</dbReference>
<evidence type="ECO:0000256" key="1">
    <source>
        <dbReference type="ARBA" id="ARBA00009986"/>
    </source>
</evidence>
<proteinExistence type="inferred from homology"/>
<evidence type="ECO:0000256" key="5">
    <source>
        <dbReference type="PROSITE-ProRule" id="PRU10007"/>
    </source>
</evidence>
<gene>
    <name evidence="8" type="ORF">BEL07_14630</name>
</gene>
<dbReference type="OrthoDB" id="6882680at2"/>
<dbReference type="InterPro" id="IPR029510">
    <property type="entry name" value="Ald_DH_CS_GLU"/>
</dbReference>